<feature type="transmembrane region" description="Helical" evidence="1">
    <location>
        <begin position="7"/>
        <end position="28"/>
    </location>
</feature>
<accession>A0A917Q1J7</accession>
<proteinExistence type="predicted"/>
<feature type="transmembrane region" description="Helical" evidence="1">
    <location>
        <begin position="88"/>
        <end position="106"/>
    </location>
</feature>
<sequence length="131" mass="14157">MIERFLLIALIGTIGLALAFIIGSANIIDYITNMSSTIMTGLLVAALLGKYWPRATWQGGIAALIGGSGTSISVMLNNELSEFWGNPVIPSLIVSLLAGVIISYLTPKKTISREEALKKLEEERTVFKDVM</sequence>
<gene>
    <name evidence="2" type="ORF">GCM10007063_31160</name>
</gene>
<comment type="caution">
    <text evidence="2">The sequence shown here is derived from an EMBL/GenBank/DDBJ whole genome shotgun (WGS) entry which is preliminary data.</text>
</comment>
<keyword evidence="3" id="KW-1185">Reference proteome</keyword>
<dbReference type="Gene3D" id="1.20.1730.10">
    <property type="entry name" value="Sodium/glucose cotransporter"/>
    <property type="match status" value="1"/>
</dbReference>
<reference evidence="2" key="1">
    <citation type="journal article" date="2014" name="Int. J. Syst. Evol. Microbiol.">
        <title>Complete genome sequence of Corynebacterium casei LMG S-19264T (=DSM 44701T), isolated from a smear-ripened cheese.</title>
        <authorList>
            <consortium name="US DOE Joint Genome Institute (JGI-PGF)"/>
            <person name="Walter F."/>
            <person name="Albersmeier A."/>
            <person name="Kalinowski J."/>
            <person name="Ruckert C."/>
        </authorList>
    </citation>
    <scope>NUCLEOTIDE SEQUENCE</scope>
    <source>
        <strain evidence="2">JCM 12580</strain>
    </source>
</reference>
<dbReference type="InterPro" id="IPR038377">
    <property type="entry name" value="Na/Glc_symporter_sf"/>
</dbReference>
<dbReference type="AlphaFoldDB" id="A0A917Q1J7"/>
<reference evidence="2" key="2">
    <citation type="submission" date="2020-09" db="EMBL/GenBank/DDBJ databases">
        <authorList>
            <person name="Sun Q."/>
            <person name="Ohkuma M."/>
        </authorList>
    </citation>
    <scope>NUCLEOTIDE SEQUENCE</scope>
    <source>
        <strain evidence="2">JCM 12580</strain>
    </source>
</reference>
<protein>
    <recommendedName>
        <fullName evidence="4">Sodium:solute symporter</fullName>
    </recommendedName>
</protein>
<dbReference type="RefSeq" id="WP_188634031.1">
    <property type="nucleotide sequence ID" value="NZ_BMNQ01000066.1"/>
</dbReference>
<organism evidence="2 3">
    <name type="scientific">Lentibacillus kapialis</name>
    <dbReference type="NCBI Taxonomy" id="340214"/>
    <lineage>
        <taxon>Bacteria</taxon>
        <taxon>Bacillati</taxon>
        <taxon>Bacillota</taxon>
        <taxon>Bacilli</taxon>
        <taxon>Bacillales</taxon>
        <taxon>Bacillaceae</taxon>
        <taxon>Lentibacillus</taxon>
    </lineage>
</organism>
<evidence type="ECO:0000256" key="1">
    <source>
        <dbReference type="SAM" id="Phobius"/>
    </source>
</evidence>
<dbReference type="Proteomes" id="UP000658382">
    <property type="component" value="Unassembled WGS sequence"/>
</dbReference>
<name>A0A917Q1J7_9BACI</name>
<dbReference type="EMBL" id="BMNQ01000066">
    <property type="protein sequence ID" value="GGK06385.1"/>
    <property type="molecule type" value="Genomic_DNA"/>
</dbReference>
<keyword evidence="1" id="KW-0472">Membrane</keyword>
<keyword evidence="1" id="KW-1133">Transmembrane helix</keyword>
<evidence type="ECO:0000313" key="2">
    <source>
        <dbReference type="EMBL" id="GGK06385.1"/>
    </source>
</evidence>
<evidence type="ECO:0000313" key="3">
    <source>
        <dbReference type="Proteomes" id="UP000658382"/>
    </source>
</evidence>
<keyword evidence="1" id="KW-0812">Transmembrane</keyword>
<evidence type="ECO:0008006" key="4">
    <source>
        <dbReference type="Google" id="ProtNLM"/>
    </source>
</evidence>